<evidence type="ECO:0000313" key="4">
    <source>
        <dbReference type="Proteomes" id="UP001149140"/>
    </source>
</evidence>
<dbReference type="Proteomes" id="UP001149140">
    <property type="component" value="Unassembled WGS sequence"/>
</dbReference>
<comment type="caution">
    <text evidence="3">The sequence shown here is derived from an EMBL/GenBank/DDBJ whole genome shotgun (WGS) entry which is preliminary data.</text>
</comment>
<keyword evidence="4" id="KW-1185">Reference proteome</keyword>
<evidence type="ECO:0000256" key="1">
    <source>
        <dbReference type="ARBA" id="ARBA00001933"/>
    </source>
</evidence>
<evidence type="ECO:0000313" key="3">
    <source>
        <dbReference type="EMBL" id="MDA0161637.1"/>
    </source>
</evidence>
<reference evidence="3" key="1">
    <citation type="submission" date="2022-10" db="EMBL/GenBank/DDBJ databases">
        <title>The WGS of Solirubrobacter ginsenosidimutans DSM 21036.</title>
        <authorList>
            <person name="Jiang Z."/>
        </authorList>
    </citation>
    <scope>NUCLEOTIDE SEQUENCE</scope>
    <source>
        <strain evidence="3">DSM 21036</strain>
    </source>
</reference>
<dbReference type="RefSeq" id="WP_270040853.1">
    <property type="nucleotide sequence ID" value="NZ_JAPDOD010000013.1"/>
</dbReference>
<keyword evidence="3" id="KW-0032">Aminotransferase</keyword>
<dbReference type="SUPFAM" id="SSF53383">
    <property type="entry name" value="PLP-dependent transferases"/>
    <property type="match status" value="1"/>
</dbReference>
<accession>A0A9X3MSL5</accession>
<organism evidence="3 4">
    <name type="scientific">Solirubrobacter ginsenosidimutans</name>
    <dbReference type="NCBI Taxonomy" id="490573"/>
    <lineage>
        <taxon>Bacteria</taxon>
        <taxon>Bacillati</taxon>
        <taxon>Actinomycetota</taxon>
        <taxon>Thermoleophilia</taxon>
        <taxon>Solirubrobacterales</taxon>
        <taxon>Solirubrobacteraceae</taxon>
        <taxon>Solirubrobacter</taxon>
    </lineage>
</organism>
<proteinExistence type="inferred from homology"/>
<keyword evidence="2" id="KW-0663">Pyridoxal phosphate</keyword>
<comment type="cofactor">
    <cofactor evidence="1">
        <name>pyridoxal 5'-phosphate</name>
        <dbReference type="ChEBI" id="CHEBI:597326"/>
    </cofactor>
</comment>
<dbReference type="PANTHER" id="PTHR30244">
    <property type="entry name" value="TRANSAMINASE"/>
    <property type="match status" value="1"/>
</dbReference>
<evidence type="ECO:0000256" key="2">
    <source>
        <dbReference type="RuleBase" id="RU004508"/>
    </source>
</evidence>
<name>A0A9X3MSL5_9ACTN</name>
<protein>
    <submittedName>
        <fullName evidence="3">Aminotransferase class I/II-fold pyridoxal phosphate-dependent enzyme</fullName>
    </submittedName>
</protein>
<dbReference type="InterPro" id="IPR015421">
    <property type="entry name" value="PyrdxlP-dep_Trfase_major"/>
</dbReference>
<sequence length="344" mass="37634">MSGLGQFAIGFDERDRARLHALWDDVITSQRWSEGPLTAQFEAAWAAWNGLDAVAFSGWTGAALAALEFAGVRGETVLCPSNTFMATPLAAVHAGAKVEFVDCNREDLCMSFSDLEAKIAVHRPKAVFLVHIGGHIAFDVERIAALCRAEGIFLIEDCAHAHGAEWHGRRPGTWGDAGVWSFYATKTVSTGEGGMLVARSPELLEFARGFRNYGKPDHAISGLNFRLSEFTAALGLVQTERMPEIVRFKNEAARRELDAAHPGRLRLPDGMVSGFYKYVVFDPIERSTGKVYDAPCHRIMGAAGEFPNSDWVATNHWCVPLYYHPSIELGEVEAGAGDGLQHAR</sequence>
<gene>
    <name evidence="3" type="ORF">OM076_15270</name>
</gene>
<dbReference type="InterPro" id="IPR015424">
    <property type="entry name" value="PyrdxlP-dep_Trfase"/>
</dbReference>
<dbReference type="InterPro" id="IPR000653">
    <property type="entry name" value="DegT/StrS_aminotransferase"/>
</dbReference>
<comment type="similarity">
    <text evidence="2">Belongs to the DegT/DnrJ/EryC1 family.</text>
</comment>
<dbReference type="Pfam" id="PF01041">
    <property type="entry name" value="DegT_DnrJ_EryC1"/>
    <property type="match status" value="1"/>
</dbReference>
<dbReference type="Gene3D" id="3.40.640.10">
    <property type="entry name" value="Type I PLP-dependent aspartate aminotransferase-like (Major domain)"/>
    <property type="match status" value="1"/>
</dbReference>
<dbReference type="PANTHER" id="PTHR30244:SF34">
    <property type="entry name" value="DTDP-4-AMINO-4,6-DIDEOXYGALACTOSE TRANSAMINASE"/>
    <property type="match status" value="1"/>
</dbReference>
<dbReference type="AlphaFoldDB" id="A0A9X3MSL5"/>
<dbReference type="EMBL" id="JAPDOD010000013">
    <property type="protein sequence ID" value="MDA0161637.1"/>
    <property type="molecule type" value="Genomic_DNA"/>
</dbReference>
<dbReference type="GO" id="GO:0030170">
    <property type="term" value="F:pyridoxal phosphate binding"/>
    <property type="evidence" value="ECO:0007669"/>
    <property type="project" value="TreeGrafter"/>
</dbReference>
<dbReference type="GO" id="GO:0008483">
    <property type="term" value="F:transaminase activity"/>
    <property type="evidence" value="ECO:0007669"/>
    <property type="project" value="UniProtKB-KW"/>
</dbReference>
<keyword evidence="3" id="KW-0808">Transferase</keyword>
<dbReference type="GO" id="GO:0000271">
    <property type="term" value="P:polysaccharide biosynthetic process"/>
    <property type="evidence" value="ECO:0007669"/>
    <property type="project" value="TreeGrafter"/>
</dbReference>